<keyword evidence="1" id="KW-0238">DNA-binding</keyword>
<dbReference type="PANTHER" id="PTHR30461">
    <property type="entry name" value="DNA-INVERTASE FROM LAMBDOID PROPHAGE"/>
    <property type="match status" value="1"/>
</dbReference>
<evidence type="ECO:0000313" key="5">
    <source>
        <dbReference type="Proteomes" id="UP000319103"/>
    </source>
</evidence>
<sequence>MGNRRGRARSAAAREQYSVEAEWTETDLKLLAELKAAESLLPNDAPRALLSVRLSVLTEDTTSPVRQELDLRILARELGHRVIGVASDLNVSATKVPPWKRKQLGDWLNNRVPEFDVLMFWKMDRFIRRLSDLSTMIDWCLKYGKNLISKNDPIDLTTTIGKILVTVIGGLAEIEASNTSTRVTNLWDYTKTQSDWLVGKPTYGYMTDEDEAGHVVLSIDDDAHRALHWCRSAALRGVPARRMAAVLKRAGLCGPGLTTTTLLRRLRNPALLGYRVEEDKSTGARRSKLILGLDGRPIRVAPPIFTQEEFDSLQAALDRRSISQPTRQPGGATKFLGVLTCADCNSNMLVQRTTKTIPAQRSTADEAHNAEAATGGATEQVRKYAYLRCQKCKGGGQGAPNPDVIYAKLVLDVLSVLGDEPVQIRSYAQGAEARKEQKRLEEAIAYYMEGLAPGGRFTKTRFTRDQAQETMDKLIADLEAIDPETTKDRWVNVHDGQTFRDRWDAGGMEAMAADLLRVGIKCEVTRTKIPRQRAPRVHLKLLIPKDVRQRLVIKEDDFEKPL</sequence>
<accession>A0A540W8U4</accession>
<feature type="domain" description="Recombinase" evidence="3">
    <location>
        <begin position="202"/>
        <end position="323"/>
    </location>
</feature>
<dbReference type="InterPro" id="IPR038109">
    <property type="entry name" value="DNA_bind_recomb_sf"/>
</dbReference>
<dbReference type="RefSeq" id="WP_141635896.1">
    <property type="nucleotide sequence ID" value="NZ_VIGB01000003.1"/>
</dbReference>
<keyword evidence="5" id="KW-1185">Reference proteome</keyword>
<dbReference type="PROSITE" id="PS51737">
    <property type="entry name" value="RECOMBINASE_DNA_BIND"/>
    <property type="match status" value="1"/>
</dbReference>
<evidence type="ECO:0000259" key="3">
    <source>
        <dbReference type="PROSITE" id="PS51737"/>
    </source>
</evidence>
<dbReference type="InterPro" id="IPR006119">
    <property type="entry name" value="Resolv_N"/>
</dbReference>
<protein>
    <submittedName>
        <fullName evidence="4">Recombinase family protein</fullName>
    </submittedName>
</protein>
<name>A0A540W8U4_9ACTN</name>
<dbReference type="PANTHER" id="PTHR30461:SF2">
    <property type="entry name" value="SERINE RECOMBINASE PINE-RELATED"/>
    <property type="match status" value="1"/>
</dbReference>
<evidence type="ECO:0000256" key="1">
    <source>
        <dbReference type="ARBA" id="ARBA00023125"/>
    </source>
</evidence>
<proteinExistence type="predicted"/>
<keyword evidence="2" id="KW-0233">DNA recombination</keyword>
<dbReference type="OrthoDB" id="4367319at2"/>
<dbReference type="SMART" id="SM00857">
    <property type="entry name" value="Resolvase"/>
    <property type="match status" value="1"/>
</dbReference>
<gene>
    <name evidence="4" type="ORF">E6W39_28265</name>
</gene>
<dbReference type="InterPro" id="IPR050639">
    <property type="entry name" value="SSR_resolvase"/>
</dbReference>
<dbReference type="Gene3D" id="3.40.50.1390">
    <property type="entry name" value="Resolvase, N-terminal catalytic domain"/>
    <property type="match status" value="1"/>
</dbReference>
<dbReference type="Gene3D" id="3.90.1750.20">
    <property type="entry name" value="Putative Large Serine Recombinase, Chain B, Domain 2"/>
    <property type="match status" value="1"/>
</dbReference>
<dbReference type="GO" id="GO:0003677">
    <property type="term" value="F:DNA binding"/>
    <property type="evidence" value="ECO:0007669"/>
    <property type="project" value="UniProtKB-KW"/>
</dbReference>
<organism evidence="4 5">
    <name type="scientific">Kitasatospora acidiphila</name>
    <dbReference type="NCBI Taxonomy" id="2567942"/>
    <lineage>
        <taxon>Bacteria</taxon>
        <taxon>Bacillati</taxon>
        <taxon>Actinomycetota</taxon>
        <taxon>Actinomycetes</taxon>
        <taxon>Kitasatosporales</taxon>
        <taxon>Streptomycetaceae</taxon>
        <taxon>Kitasatospora</taxon>
    </lineage>
</organism>
<comment type="caution">
    <text evidence="4">The sequence shown here is derived from an EMBL/GenBank/DDBJ whole genome shotgun (WGS) entry which is preliminary data.</text>
</comment>
<dbReference type="GO" id="GO:0000150">
    <property type="term" value="F:DNA strand exchange activity"/>
    <property type="evidence" value="ECO:0007669"/>
    <property type="project" value="InterPro"/>
</dbReference>
<dbReference type="CDD" id="cd00338">
    <property type="entry name" value="Ser_Recombinase"/>
    <property type="match status" value="1"/>
</dbReference>
<dbReference type="Pfam" id="PF00239">
    <property type="entry name" value="Resolvase"/>
    <property type="match status" value="1"/>
</dbReference>
<evidence type="ECO:0000256" key="2">
    <source>
        <dbReference type="ARBA" id="ARBA00023172"/>
    </source>
</evidence>
<dbReference type="SUPFAM" id="SSF53041">
    <property type="entry name" value="Resolvase-like"/>
    <property type="match status" value="1"/>
</dbReference>
<dbReference type="InterPro" id="IPR036162">
    <property type="entry name" value="Resolvase-like_N_sf"/>
</dbReference>
<dbReference type="AlphaFoldDB" id="A0A540W8U4"/>
<dbReference type="InterPro" id="IPR011109">
    <property type="entry name" value="DNA_bind_recombinase_dom"/>
</dbReference>
<dbReference type="EMBL" id="VIGB01000003">
    <property type="protein sequence ID" value="TQF05418.1"/>
    <property type="molecule type" value="Genomic_DNA"/>
</dbReference>
<reference evidence="4 5" key="1">
    <citation type="submission" date="2019-06" db="EMBL/GenBank/DDBJ databases">
        <title>Description of Kitasatospora acidophila sp. nov. isolated from pine grove soil, and reclassification of Streptomyces novaecaesareae to Kitasatospora novaeceasareae comb. nov.</title>
        <authorList>
            <person name="Kim M.J."/>
        </authorList>
    </citation>
    <scope>NUCLEOTIDE SEQUENCE [LARGE SCALE GENOMIC DNA]</scope>
    <source>
        <strain evidence="4 5">MMS16-CNU292</strain>
    </source>
</reference>
<evidence type="ECO:0000313" key="4">
    <source>
        <dbReference type="EMBL" id="TQF05418.1"/>
    </source>
</evidence>
<dbReference type="Proteomes" id="UP000319103">
    <property type="component" value="Unassembled WGS sequence"/>
</dbReference>